<gene>
    <name evidence="2" type="ORF">Ahy_B02g058423</name>
</gene>
<sequence>MVCLIEEEEEKNQLNQLSPSSSPNSRSATRELAGRPLRAVELAIPAPSPSPSRPPRRPSALVLLLCDSVNRSSEKASIMAQHDDLSAPPRSLPPSPSPSKTDPRAIHARAIKSVVTDCATFNNLVTLYSKLESLASYSVRVFSQIRSPNVVSWTALVSAHSNTLLALRYFVSMLRHPTLPNNRTLASLFRT</sequence>
<proteinExistence type="predicted"/>
<evidence type="ECO:0008006" key="4">
    <source>
        <dbReference type="Google" id="ProtNLM"/>
    </source>
</evidence>
<dbReference type="InterPro" id="IPR011990">
    <property type="entry name" value="TPR-like_helical_dom_sf"/>
</dbReference>
<evidence type="ECO:0000313" key="3">
    <source>
        <dbReference type="Proteomes" id="UP000289738"/>
    </source>
</evidence>
<dbReference type="AlphaFoldDB" id="A0A445AEM1"/>
<dbReference type="EMBL" id="SDMP01000012">
    <property type="protein sequence ID" value="RYR24866.1"/>
    <property type="molecule type" value="Genomic_DNA"/>
</dbReference>
<feature type="region of interest" description="Disordered" evidence="1">
    <location>
        <begin position="7"/>
        <end position="36"/>
    </location>
</feature>
<comment type="caution">
    <text evidence="2">The sequence shown here is derived from an EMBL/GenBank/DDBJ whole genome shotgun (WGS) entry which is preliminary data.</text>
</comment>
<dbReference type="Proteomes" id="UP000289738">
    <property type="component" value="Chromosome B02"/>
</dbReference>
<feature type="region of interest" description="Disordered" evidence="1">
    <location>
        <begin position="77"/>
        <end position="103"/>
    </location>
</feature>
<reference evidence="2 3" key="1">
    <citation type="submission" date="2019-01" db="EMBL/GenBank/DDBJ databases">
        <title>Sequencing of cultivated peanut Arachis hypogaea provides insights into genome evolution and oil improvement.</title>
        <authorList>
            <person name="Chen X."/>
        </authorList>
    </citation>
    <scope>NUCLEOTIDE SEQUENCE [LARGE SCALE GENOMIC DNA]</scope>
    <source>
        <strain evidence="3">cv. Fuhuasheng</strain>
        <tissue evidence="2">Leaves</tissue>
    </source>
</reference>
<name>A0A445AEM1_ARAHY</name>
<feature type="compositionally biased region" description="Low complexity" evidence="1">
    <location>
        <begin position="13"/>
        <end position="25"/>
    </location>
</feature>
<evidence type="ECO:0000313" key="2">
    <source>
        <dbReference type="EMBL" id="RYR24866.1"/>
    </source>
</evidence>
<organism evidence="2 3">
    <name type="scientific">Arachis hypogaea</name>
    <name type="common">Peanut</name>
    <dbReference type="NCBI Taxonomy" id="3818"/>
    <lineage>
        <taxon>Eukaryota</taxon>
        <taxon>Viridiplantae</taxon>
        <taxon>Streptophyta</taxon>
        <taxon>Embryophyta</taxon>
        <taxon>Tracheophyta</taxon>
        <taxon>Spermatophyta</taxon>
        <taxon>Magnoliopsida</taxon>
        <taxon>eudicotyledons</taxon>
        <taxon>Gunneridae</taxon>
        <taxon>Pentapetalae</taxon>
        <taxon>rosids</taxon>
        <taxon>fabids</taxon>
        <taxon>Fabales</taxon>
        <taxon>Fabaceae</taxon>
        <taxon>Papilionoideae</taxon>
        <taxon>50 kb inversion clade</taxon>
        <taxon>dalbergioids sensu lato</taxon>
        <taxon>Dalbergieae</taxon>
        <taxon>Pterocarpus clade</taxon>
        <taxon>Arachis</taxon>
    </lineage>
</organism>
<accession>A0A445AEM1</accession>
<dbReference type="STRING" id="3818.A0A445AEM1"/>
<keyword evidence="3" id="KW-1185">Reference proteome</keyword>
<evidence type="ECO:0000256" key="1">
    <source>
        <dbReference type="SAM" id="MobiDB-lite"/>
    </source>
</evidence>
<dbReference type="Gene3D" id="1.25.40.10">
    <property type="entry name" value="Tetratricopeptide repeat domain"/>
    <property type="match status" value="1"/>
</dbReference>
<protein>
    <recommendedName>
        <fullName evidence="4">Pentatricopeptide repeat-containing protein</fullName>
    </recommendedName>
</protein>